<dbReference type="SUPFAM" id="SSF48371">
    <property type="entry name" value="ARM repeat"/>
    <property type="match status" value="2"/>
</dbReference>
<feature type="compositionally biased region" description="Basic residues" evidence="1">
    <location>
        <begin position="2401"/>
        <end position="2414"/>
    </location>
</feature>
<dbReference type="OrthoDB" id="6287725at2759"/>
<comment type="caution">
    <text evidence="3">The sequence shown here is derived from an EMBL/GenBank/DDBJ whole genome shotgun (WGS) entry which is preliminary data.</text>
</comment>
<dbReference type="GO" id="GO:0005938">
    <property type="term" value="C:cell cortex"/>
    <property type="evidence" value="ECO:0007669"/>
    <property type="project" value="TreeGrafter"/>
</dbReference>
<feature type="compositionally biased region" description="Basic and acidic residues" evidence="1">
    <location>
        <begin position="895"/>
        <end position="909"/>
    </location>
</feature>
<feature type="compositionally biased region" description="Polar residues" evidence="1">
    <location>
        <begin position="1072"/>
        <end position="1085"/>
    </location>
</feature>
<feature type="domain" description="Cell morphogenesis protein N-terminal" evidence="2">
    <location>
        <begin position="167"/>
        <end position="697"/>
    </location>
</feature>
<accession>A0A8T0DHJ4</accession>
<evidence type="ECO:0000313" key="3">
    <source>
        <dbReference type="EMBL" id="KAF8567333.1"/>
    </source>
</evidence>
<feature type="compositionally biased region" description="Polar residues" evidence="1">
    <location>
        <begin position="921"/>
        <end position="931"/>
    </location>
</feature>
<dbReference type="InterPro" id="IPR016024">
    <property type="entry name" value="ARM-type_fold"/>
</dbReference>
<feature type="region of interest" description="Disordered" evidence="1">
    <location>
        <begin position="1429"/>
        <end position="1450"/>
    </location>
</feature>
<feature type="compositionally biased region" description="Low complexity" evidence="1">
    <location>
        <begin position="1086"/>
        <end position="1099"/>
    </location>
</feature>
<evidence type="ECO:0000259" key="2">
    <source>
        <dbReference type="Pfam" id="PF14222"/>
    </source>
</evidence>
<dbReference type="EMBL" id="JTDF01003966">
    <property type="protein sequence ID" value="KAF8567333.1"/>
    <property type="molecule type" value="Genomic_DNA"/>
</dbReference>
<feature type="compositionally biased region" description="Pro residues" evidence="1">
    <location>
        <begin position="2387"/>
        <end position="2397"/>
    </location>
</feature>
<proteinExistence type="predicted"/>
<dbReference type="PANTHER" id="PTHR12295:SF30">
    <property type="entry name" value="PROTEIN FURRY"/>
    <property type="match status" value="1"/>
</dbReference>
<feature type="region of interest" description="Disordered" evidence="1">
    <location>
        <begin position="2378"/>
        <end position="2420"/>
    </location>
</feature>
<gene>
    <name evidence="3" type="ORF">P879_05362</name>
</gene>
<dbReference type="Proteomes" id="UP000699462">
    <property type="component" value="Unassembled WGS sequence"/>
</dbReference>
<feature type="region of interest" description="Disordered" evidence="1">
    <location>
        <begin position="894"/>
        <end position="931"/>
    </location>
</feature>
<sequence length="3047" mass="336687">MSVQKPGELVICTLLKQFTILAKSKIEKALEEKQENNLVKSMRLSEDVAFEQLLEALHICAEFALPSLVRIIVQWYQSQHSSGSQYSTYLKRAQLSKDCKPVGDLMTHSCFVSGSDPDGSHPSQTHYTLHPSLPISKLDKAVKINSEGGIVLKSFCLTATEARVLAERRDLAIDVVFCQTLLSILRQLSYHPGHNDKIELILEQSFRRFKCREDIQPQNNENVNLVADLYAEIVGLLSQTRFPLVRCRFMRYLNDLRSKENTPNTRSSIVSLIMGMKFFRVKMHPIEDFVNCFTFLQELGQYFLEVKEPEIKHVLSDLFVEILLPVAAVARQEVNIPALKQFVESLYPTSLELASKKKHVPALFPLVTCLLCVGTKSFFLSNWANFLNICLSQLKNRNPKIALVSLQSLSCLLWVYIVRIRGEKHTETQSKLHHIVNSIFPKHQKFVVPKDAPMNIFVRIIQFIAHEKLEFAVKEIIIDRLGVSGLQKNLYMPERMNIGLCAFLLVAHGLQQKEGAPPMPQQSTGGCGLRQTVLKRSFHGTNLNDALGHILGIQNYLVPIRRAFEMILRQLDIQVCRNMMLSKQEISQKEFEELMTAERKPKMDLLKTCVACIPRLLPNDMTKPELLEFLAKVCLHVDEDVRKMAQQAMANLIVELPAFRVKTIQVFIQFIQKYVPDTSSHQLDSCLKTLFHLLNNWNLALQKDGAVSPNVTEKAVLYEAEGFALAMLCHCRTIARRLALHILRKCRSLLNQINLAKSDPLTRHTRSPHELCCIDVLDRCVPIMLRRVLPLLPPNERHGLLNVANLDFAALADRGSPVWLGGAVPVYPCPPVVLPTHVVSPQHSCLIPVGGVSSASSAIEHPQPKDACDVSKNVACTGQYSLFPEGSSLDTAARFSDEHHQSDSRRPDSQTHLSSGPVATERQSLAQQPTSHHPCQYTQQAYIVQPVQDRILLGDVWGTCLSVAFSPDHLVTACPEAIRYAWGVVYQRLNALFPLVDPSAQIAENRASSLLRSSSKKPTTERDQLIPLWHNYATLGCCIAPSSTGSRVLKPQSRDYLVDFDCTQRPAPLIGTVQTPNSNFSQTLGSSTESSTNTPSTTTVANSRPTQPQPVSSDSKCPVPVLKETARDLVKLLVPFFRCEQQEIRDSAVGAIGRINPAAFRDALEELHPLLKESVDRKQENVRRRRRRDGLRSSLIRVLALMSQGGLFAYPESNALTAQGYLIPQLTDYLDGMRVYLDSVADQATNPACIGSNAAVSNQLSIVTSSPSVGGSSTGSLLVGNAGTATPVVTSYSATTVNTPVSLAATSYQNVISTDAYVLMEIRLNFCIFVLELVRQLPKEKRDQLLPTMMRHQLFLLISRWSGFYDNVMGVNLSETEAAYPSFLGASRQNLYRLSRSSVLNSGLSPIAANQPSTNDGASLNSLSLDPSQPNLEVVTPSNPSTSAGSGLSTVDTNAAQVTPLVSITLPGSVPDLLSTQPDSWELRLWTDLIWTANQAMGALVCCGPIYDQQALFGDPGDLLGAERSVSVEKQSVPAAGYILRWIASLLVARDPALCVSPWLWHCPITDTSLKYASMTHSGSCGGLTFGTQPRLTFVGVDRRMDTLLRQLGEETLVLLLDINQASSGLLNWAIDQCFTATNVSLSTACFFSISRILENFPDFACDFVCLLILSFAFLDHPHKAISNRAFYLLRVIYHRFIIKPSALIHDRLHSRETNFSPFGIGPEASDSPTSDSSSPVCAEFSANFQFWKSMSNWAPTEVVRQFAAQHPDLTLSVFSEITKRMESCREALRTPLLRLLIPWLINVELVDLIGDVSPSAQMVTGETKKNVTPRVMPSGSCARRLFTDEIVHAEEDDVTEGEVDDDDVEEEEEDSCEVEGQDEITLQESNFSRSPFVVDRHSIDSRSSALKRARPRPESLVVLGSVPSDADSEYEVASGIKSLPAPYTRTRKADSVPLTRPALNRISRSNYISGGCRNKSAVAPPRSGVYDQFWSTVPPTLRTSGWGSKQATEIVLNNLFYLTLRLTECLTTTEVLRQLWVTLIRHRPPNLRVILRYLIVLTSVAPATLLAHSKRIITYLASEDAGSVVEELVIEMQTIDGIGLIVERIGHLPFFRITTAASVARANDGLETNPSNPTPTGTLAEKSTIECEQSFRVSADPSAMDSSPSHQTLLQSVNPDEHLEQIDSELVAIGLERERLAVLKRKKLTHARAIAFPFGGSQRRSTIEVSTETKSQTPNRRPKSATCQPSTGSDDVNTCSQQIIGDSPNSLPKTSDNTFVITNIDSIAPIPSNQTEPELDVDSFDSRQYCHLNTEDKYGTLRAKDFSRLLSVTDAHESEEASDLDPIPTRSDYQARCGTLPMTADSRERYYTRTLPDAVLRSSHDQCTPQPEPSTQPPPSQQLRHSKRVKPKTRTHPRPADSTKFVLQTVSLPPSLARLAPLPLSLPMGVPSLPSLWLSSATGRTDSITSDSPQGATSVPRVITGQSGTRQSATVLQSKLSTITSQGSLLGKPPLQPLAMPPGGCYQAPLGAWLSEPLVIGGSVVYTGSWPASGARSPLVLLLAGELTQSPTIRVDWNPYLPVMLLCTFLGIDHCRALVQEECKQLLVSLLSLTCPGQESLALLRLELEDCLVSCAYPSAFPGPRLPKYRLTVDGGPCREKFTRLPSVDFPASCNFSATGFTSVAQTKRLERHTVGKQVYDQSLSHRPAPNTTLASDSVLAGIQTRCGSPPLTLFPSCCTQDVDKSGWNGSSYSLLSTDTLIPGQDDIGPSPRGPIDCFPRGKPKDESSHLQFAFPSKKTRLRPPKWIPPKPLRHSFGPAHSSAPTTDPLLFKPFESYKANSKLLNESVEELRDVLISSAGQAVWTCEDYDVQRSRFYYSPLCYHRAVEREADAAGEINQRQLNNSPLGRLVRVVARILALIHSEPEDVEHCLQCSCGPLHGYSSTHRFQSRQLEAHDPSSNCTVARLSQAALNMGLSCANRHYANRSLQIFRILGAHLDRQSLSRLLARLGETVSDMNEELQARTRFSTAICIHLFTSESNLPSFTNSR</sequence>
<protein>
    <recommendedName>
        <fullName evidence="2">Cell morphogenesis protein N-terminal domain-containing protein</fullName>
    </recommendedName>
</protein>
<reference evidence="3 4" key="1">
    <citation type="submission" date="2019-07" db="EMBL/GenBank/DDBJ databases">
        <title>Annotation for the trematode Paragonimus westermani.</title>
        <authorList>
            <person name="Choi Y.-J."/>
        </authorList>
    </citation>
    <scope>NUCLEOTIDE SEQUENCE [LARGE SCALE GENOMIC DNA]</scope>
    <source>
        <strain evidence="3">180907_Pwestermani</strain>
    </source>
</reference>
<organism evidence="3 4">
    <name type="scientific">Paragonimus westermani</name>
    <dbReference type="NCBI Taxonomy" id="34504"/>
    <lineage>
        <taxon>Eukaryota</taxon>
        <taxon>Metazoa</taxon>
        <taxon>Spiralia</taxon>
        <taxon>Lophotrochozoa</taxon>
        <taxon>Platyhelminthes</taxon>
        <taxon>Trematoda</taxon>
        <taxon>Digenea</taxon>
        <taxon>Plagiorchiida</taxon>
        <taxon>Troglotremata</taxon>
        <taxon>Troglotrematidae</taxon>
        <taxon>Paragonimus</taxon>
    </lineage>
</organism>
<dbReference type="GO" id="GO:0000902">
    <property type="term" value="P:cell morphogenesis"/>
    <property type="evidence" value="ECO:0007669"/>
    <property type="project" value="InterPro"/>
</dbReference>
<feature type="region of interest" description="Disordered" evidence="1">
    <location>
        <begin position="2220"/>
        <end position="2255"/>
    </location>
</feature>
<keyword evidence="4" id="KW-1185">Reference proteome</keyword>
<dbReference type="InterPro" id="IPR025614">
    <property type="entry name" value="Cell_morpho_N"/>
</dbReference>
<feature type="region of interest" description="Disordered" evidence="1">
    <location>
        <begin position="2333"/>
        <end position="2358"/>
    </location>
</feature>
<feature type="compositionally biased region" description="Polar residues" evidence="1">
    <location>
        <begin position="1100"/>
        <end position="1115"/>
    </location>
</feature>
<evidence type="ECO:0000313" key="4">
    <source>
        <dbReference type="Proteomes" id="UP000699462"/>
    </source>
</evidence>
<dbReference type="PANTHER" id="PTHR12295">
    <property type="entry name" value="FURRY-RELATED"/>
    <property type="match status" value="1"/>
</dbReference>
<dbReference type="GO" id="GO:0031175">
    <property type="term" value="P:neuron projection development"/>
    <property type="evidence" value="ECO:0007669"/>
    <property type="project" value="TreeGrafter"/>
</dbReference>
<evidence type="ECO:0000256" key="1">
    <source>
        <dbReference type="SAM" id="MobiDB-lite"/>
    </source>
</evidence>
<dbReference type="InterPro" id="IPR039867">
    <property type="entry name" value="Furry/Tao3/Mor2"/>
</dbReference>
<dbReference type="Pfam" id="PF14222">
    <property type="entry name" value="MOR2-PAG1_N"/>
    <property type="match status" value="1"/>
</dbReference>
<feature type="region of interest" description="Disordered" evidence="1">
    <location>
        <begin position="1069"/>
        <end position="1117"/>
    </location>
</feature>
<dbReference type="GO" id="GO:0030427">
    <property type="term" value="C:site of polarized growth"/>
    <property type="evidence" value="ECO:0007669"/>
    <property type="project" value="TreeGrafter"/>
</dbReference>
<name>A0A8T0DHJ4_9TREM</name>